<protein>
    <recommendedName>
        <fullName evidence="3">Glycosyltransferase subfamily 4-like N-terminal domain-containing protein</fullName>
    </recommendedName>
</protein>
<dbReference type="KEGG" id="mars:A8C75_01255"/>
<dbReference type="SUPFAM" id="SSF53756">
    <property type="entry name" value="UDP-Glycosyltransferase/glycogen phosphorylase"/>
    <property type="match status" value="1"/>
</dbReference>
<dbReference type="Gene3D" id="3.40.50.2000">
    <property type="entry name" value="Glycogen Phosphorylase B"/>
    <property type="match status" value="2"/>
</dbReference>
<gene>
    <name evidence="1" type="ORF">A8C75_01255</name>
</gene>
<proteinExistence type="predicted"/>
<accession>A0A1A9EUH5</accession>
<dbReference type="RefSeq" id="WP_067376970.1">
    <property type="nucleotide sequence ID" value="NZ_CP015839.1"/>
</dbReference>
<reference evidence="1 2" key="2">
    <citation type="journal article" date="2018" name="Int. J. Syst. Evol. Microbiol.">
        <title>Marinobacterium aestuarii sp. nov., a benzene-degrading marine bacterium isolated from estuary sediment.</title>
        <authorList>
            <person name="Bae S.S."/>
            <person name="Jung J."/>
            <person name="Chung D."/>
            <person name="Baek K."/>
        </authorList>
    </citation>
    <scope>NUCLEOTIDE SEQUENCE [LARGE SCALE GENOMIC DNA]</scope>
    <source>
        <strain evidence="1 2">ST58-10</strain>
    </source>
</reference>
<reference evidence="2" key="1">
    <citation type="submission" date="2016-05" db="EMBL/GenBank/DDBJ databases">
        <authorList>
            <person name="Baek K."/>
            <person name="Yang S.-J."/>
        </authorList>
    </citation>
    <scope>NUCLEOTIDE SEQUENCE [LARGE SCALE GENOMIC DNA]</scope>
    <source>
        <strain evidence="2">ST58-10</strain>
    </source>
</reference>
<keyword evidence="2" id="KW-1185">Reference proteome</keyword>
<evidence type="ECO:0000313" key="1">
    <source>
        <dbReference type="EMBL" id="ANG61219.1"/>
    </source>
</evidence>
<organism evidence="1 2">
    <name type="scientific">Marinobacterium aestuarii</name>
    <dbReference type="NCBI Taxonomy" id="1821621"/>
    <lineage>
        <taxon>Bacteria</taxon>
        <taxon>Pseudomonadati</taxon>
        <taxon>Pseudomonadota</taxon>
        <taxon>Gammaproteobacteria</taxon>
        <taxon>Oceanospirillales</taxon>
        <taxon>Oceanospirillaceae</taxon>
        <taxon>Marinobacterium</taxon>
    </lineage>
</organism>
<dbReference type="STRING" id="1821621.A8C75_01255"/>
<sequence>MNRLGHYFNLKYCRHADYWVGISKGICKHLIDGAIPVDRVVHIPNFAEGTPVEPLTRDSFEAPPDRPLILAAGRLYVNKALDVLLHSLVGLPDVILWLARGLKRPVSRCCEANWGWTNTCTLWAGGMTSLRGCVPQTC</sequence>
<dbReference type="Proteomes" id="UP000078070">
    <property type="component" value="Chromosome"/>
</dbReference>
<evidence type="ECO:0008006" key="3">
    <source>
        <dbReference type="Google" id="ProtNLM"/>
    </source>
</evidence>
<evidence type="ECO:0000313" key="2">
    <source>
        <dbReference type="Proteomes" id="UP000078070"/>
    </source>
</evidence>
<dbReference type="EMBL" id="CP015839">
    <property type="protein sequence ID" value="ANG61219.1"/>
    <property type="molecule type" value="Genomic_DNA"/>
</dbReference>
<dbReference type="AlphaFoldDB" id="A0A1A9EUH5"/>
<name>A0A1A9EUH5_9GAMM</name>